<keyword evidence="2" id="KW-1133">Transmembrane helix</keyword>
<accession>A0A6C0G7T4</accession>
<sequence>MKRLLLWTGIAAVALAILTGSLVWYVYHSVKSTADRMYEPIERITPMRVSKDASVPKKPEAAPLPGKLRAFTVLLLGVDQREQDSGRSDTIVVMTVNPAKHSAFMLSIPRDSRTAIVGRGTTDKINHAYAFGGVPMSVATVENFIDYPIDYYVKVNMEGFEKLIDAVGGVEVDNPFAFDYLKHHFERGHLSLNGEEALLYSRMRYDDPHGDLGRNTRQRDILQALMNQALNLSSITHIHSLLGKLGDSVRTNIPFGDMKRFAIDYRPAIKSIDSAEVQGKGRTIDGIWYYIVDDAERDRIQGLIKGHMLN</sequence>
<dbReference type="PANTHER" id="PTHR33392">
    <property type="entry name" value="POLYISOPRENYL-TEICHOIC ACID--PEPTIDOGLYCAN TEICHOIC ACID TRANSFERASE TAGU"/>
    <property type="match status" value="1"/>
</dbReference>
<evidence type="ECO:0000313" key="4">
    <source>
        <dbReference type="EMBL" id="QHT63804.1"/>
    </source>
</evidence>
<organism evidence="4 5">
    <name type="scientific">Paenibacillus lycopersici</name>
    <dbReference type="NCBI Taxonomy" id="2704462"/>
    <lineage>
        <taxon>Bacteria</taxon>
        <taxon>Bacillati</taxon>
        <taxon>Bacillota</taxon>
        <taxon>Bacilli</taxon>
        <taxon>Bacillales</taxon>
        <taxon>Paenibacillaceae</taxon>
        <taxon>Paenibacillus</taxon>
    </lineage>
</organism>
<dbReference type="Proteomes" id="UP000476064">
    <property type="component" value="Chromosome"/>
</dbReference>
<dbReference type="Gene3D" id="3.40.630.190">
    <property type="entry name" value="LCP protein"/>
    <property type="match status" value="1"/>
</dbReference>
<proteinExistence type="inferred from homology"/>
<keyword evidence="5" id="KW-1185">Reference proteome</keyword>
<name>A0A6C0G7T4_9BACL</name>
<dbReference type="Pfam" id="PF03816">
    <property type="entry name" value="LytR_cpsA_psr"/>
    <property type="match status" value="1"/>
</dbReference>
<reference evidence="4 5" key="1">
    <citation type="submission" date="2020-01" db="EMBL/GenBank/DDBJ databases">
        <title>Paenibacillus sp. nov., isolated from tomato rhizosphere.</title>
        <authorList>
            <person name="Weon H.-Y."/>
            <person name="Lee S.A."/>
        </authorList>
    </citation>
    <scope>NUCLEOTIDE SEQUENCE [LARGE SCALE GENOMIC DNA]</scope>
    <source>
        <strain evidence="4 5">12200R-189</strain>
    </source>
</reference>
<dbReference type="NCBIfam" id="TIGR00350">
    <property type="entry name" value="lytR_cpsA_psr"/>
    <property type="match status" value="1"/>
</dbReference>
<feature type="transmembrane region" description="Helical" evidence="2">
    <location>
        <begin position="6"/>
        <end position="27"/>
    </location>
</feature>
<dbReference type="InterPro" id="IPR050922">
    <property type="entry name" value="LytR/CpsA/Psr_CW_biosynth"/>
</dbReference>
<evidence type="ECO:0000256" key="1">
    <source>
        <dbReference type="ARBA" id="ARBA00006068"/>
    </source>
</evidence>
<dbReference type="AlphaFoldDB" id="A0A6C0G7T4"/>
<dbReference type="EMBL" id="CP048209">
    <property type="protein sequence ID" value="QHT63804.1"/>
    <property type="molecule type" value="Genomic_DNA"/>
</dbReference>
<dbReference type="PANTHER" id="PTHR33392:SF6">
    <property type="entry name" value="POLYISOPRENYL-TEICHOIC ACID--PEPTIDOGLYCAN TEICHOIC ACID TRANSFERASE TAGU"/>
    <property type="match status" value="1"/>
</dbReference>
<dbReference type="KEGG" id="plyc:GXP70_08190"/>
<protein>
    <recommendedName>
        <fullName evidence="3">Cell envelope-related transcriptional attenuator domain-containing protein</fullName>
    </recommendedName>
</protein>
<evidence type="ECO:0000256" key="2">
    <source>
        <dbReference type="SAM" id="Phobius"/>
    </source>
</evidence>
<comment type="similarity">
    <text evidence="1">Belongs to the LytR/CpsA/Psr (LCP) family.</text>
</comment>
<keyword evidence="2" id="KW-0812">Transmembrane</keyword>
<evidence type="ECO:0000259" key="3">
    <source>
        <dbReference type="Pfam" id="PF03816"/>
    </source>
</evidence>
<feature type="domain" description="Cell envelope-related transcriptional attenuator" evidence="3">
    <location>
        <begin position="87"/>
        <end position="229"/>
    </location>
</feature>
<dbReference type="InterPro" id="IPR004474">
    <property type="entry name" value="LytR_CpsA_psr"/>
</dbReference>
<keyword evidence="2" id="KW-0472">Membrane</keyword>
<evidence type="ECO:0000313" key="5">
    <source>
        <dbReference type="Proteomes" id="UP000476064"/>
    </source>
</evidence>
<gene>
    <name evidence="4" type="ORF">GXP70_08190</name>
</gene>